<proteinExistence type="inferred from homology"/>
<evidence type="ECO:0000256" key="1">
    <source>
        <dbReference type="ARBA" id="ARBA00007404"/>
    </source>
</evidence>
<accession>A0ABY7BR76</accession>
<dbReference type="SUPFAM" id="SSF46915">
    <property type="entry name" value="Polynucleotide phosphorylase/guanosine pentaphosphate synthase (PNPase/GPSI), domain 3"/>
    <property type="match status" value="1"/>
</dbReference>
<dbReference type="PROSITE" id="PS50084">
    <property type="entry name" value="KH_TYPE_1"/>
    <property type="match status" value="1"/>
</dbReference>
<dbReference type="Pfam" id="PF01138">
    <property type="entry name" value="RNase_PH"/>
    <property type="match status" value="2"/>
</dbReference>
<dbReference type="RefSeq" id="WP_268850056.1">
    <property type="nucleotide sequence ID" value="NZ_CP114006.1"/>
</dbReference>
<comment type="subcellular location">
    <subcellularLocation>
        <location evidence="5">Cytoplasm</location>
    </subcellularLocation>
</comment>
<comment type="catalytic activity">
    <reaction evidence="5">
        <text>RNA(n+1) + phosphate = RNA(n) + a ribonucleoside 5'-diphosphate</text>
        <dbReference type="Rhea" id="RHEA:22096"/>
        <dbReference type="Rhea" id="RHEA-COMP:14527"/>
        <dbReference type="Rhea" id="RHEA-COMP:17342"/>
        <dbReference type="ChEBI" id="CHEBI:43474"/>
        <dbReference type="ChEBI" id="CHEBI:57930"/>
        <dbReference type="ChEBI" id="CHEBI:140395"/>
        <dbReference type="EC" id="2.7.7.8"/>
    </reaction>
</comment>
<dbReference type="Pfam" id="PF00575">
    <property type="entry name" value="S1"/>
    <property type="match status" value="1"/>
</dbReference>
<dbReference type="SUPFAM" id="SSF55666">
    <property type="entry name" value="Ribonuclease PH domain 2-like"/>
    <property type="match status" value="2"/>
</dbReference>
<dbReference type="InterPro" id="IPR036612">
    <property type="entry name" value="KH_dom_type_1_sf"/>
</dbReference>
<gene>
    <name evidence="5" type="primary">pnp</name>
    <name evidence="7" type="ORF">RS022_02630</name>
</gene>
<keyword evidence="5" id="KW-0460">Magnesium</keyword>
<sequence length="713" mass="81109">MNSQIFKTVFENNLLTVEINKLAKQANGSVLLRYNNSVILTVVVSSKKDTVLNYFPLTVVYQEKLYAVGKIPGSFAKREGKPSDHEVLNSRLIDRTLRPLFPKQFKKEVQIVNTILSSDYDGNNEIFAILSSSLSLLISDIPYIDSVSGVCIGKINNKFIVNPNSEQREKSDFLLILAGTKNSLNMIEAVCKETTEEVLLEAMIYGHEIIKKLCFFQDEIKEKINPRKQLLAESYWNEELYNQIEKKYRIQIKNILDINSKNKNDSKSFKNIIDQLKEKLLVEYQNNNDFLLEDRQNFHHIEDIFYDLLGQEFRKMTIQDKKRIDGRKLEEIRKIESQISLLPRTHGSALFTRGQTQSLAVVTLGSLRESKTIDDLTEEEEKRFILHYNFPSYSVGEIGRYIAPSRREIGHGILAEKALFYLLPSEEEFPYSIRVVSEILESNGSSSQATICAASMALMDAGVPLKQAVAGIAMGLFLDEKEYVILTDIQGFEDKEGDMDFKISGTKKGITALQMDIKQKGINFDILKEALEKARLGRTEILKQMRTVIPKHNDEVSTFAPKVKVIRVRTDKIRDIIGTGGKIISRIIEKHDNVQIDIKQDGNIFITHNNIDIVRKTANYILNLVKEIKVGEVFKVTILKILNDKQGQSFGAVAEICPGIKGFIHISQLDNKKTAKVEDVLNVGDQLFVKCIEINNRGQISLSLKDYKNKIIK</sequence>
<dbReference type="SUPFAM" id="SSF50249">
    <property type="entry name" value="Nucleic acid-binding proteins"/>
    <property type="match status" value="1"/>
</dbReference>
<evidence type="ECO:0000313" key="8">
    <source>
        <dbReference type="Proteomes" id="UP001164727"/>
    </source>
</evidence>
<dbReference type="Pfam" id="PF03725">
    <property type="entry name" value="RNase_PH_C"/>
    <property type="match status" value="1"/>
</dbReference>
<dbReference type="Gene3D" id="3.30.1370.10">
    <property type="entry name" value="K Homology domain, type 1"/>
    <property type="match status" value="1"/>
</dbReference>
<dbReference type="InterPro" id="IPR001247">
    <property type="entry name" value="ExoRNase_PH_dom1"/>
</dbReference>
<keyword evidence="5" id="KW-0479">Metal-binding</keyword>
<evidence type="ECO:0000256" key="5">
    <source>
        <dbReference type="HAMAP-Rule" id="MF_01595"/>
    </source>
</evidence>
<keyword evidence="4 5" id="KW-0694">RNA-binding</keyword>
<evidence type="ECO:0000256" key="3">
    <source>
        <dbReference type="ARBA" id="ARBA00022695"/>
    </source>
</evidence>
<dbReference type="SMART" id="SM00322">
    <property type="entry name" value="KH"/>
    <property type="match status" value="1"/>
</dbReference>
<name>A0ABY7BR76_9MOLU</name>
<evidence type="ECO:0000259" key="6">
    <source>
        <dbReference type="PROSITE" id="PS50126"/>
    </source>
</evidence>
<dbReference type="Proteomes" id="UP001164727">
    <property type="component" value="Chromosome"/>
</dbReference>
<dbReference type="CDD" id="cd02393">
    <property type="entry name" value="KH-I_PNPase"/>
    <property type="match status" value="1"/>
</dbReference>
<dbReference type="InterPro" id="IPR036345">
    <property type="entry name" value="ExoRNase_PH_dom2_sf"/>
</dbReference>
<evidence type="ECO:0000256" key="4">
    <source>
        <dbReference type="ARBA" id="ARBA00022884"/>
    </source>
</evidence>
<feature type="domain" description="S1 motif" evidence="6">
    <location>
        <begin position="631"/>
        <end position="705"/>
    </location>
</feature>
<dbReference type="InterPro" id="IPR036456">
    <property type="entry name" value="PNPase_PH_RNA-bd_sf"/>
</dbReference>
<comment type="function">
    <text evidence="5">Involved in mRNA degradation. Catalyzes the phosphorolysis of single-stranded polyribonucleotides processively in the 3'- to 5'-direction.</text>
</comment>
<keyword evidence="8" id="KW-1185">Reference proteome</keyword>
<reference evidence="7 8" key="1">
    <citation type="journal article" date="2023" name="Microbiol. Resour. Announc.">
        <title>Complete Genome of 'Candidatus Phytoplasma rubi' RS, a Phytopathogenic Bacterium Associated with Rubus Stunt Disease.</title>
        <authorList>
            <person name="Duckeck D."/>
            <person name="Zubert C."/>
            <person name="Bohm J.W."/>
            <person name="Carminati G."/>
            <person name="Schneider B."/>
            <person name="Kube M."/>
        </authorList>
    </citation>
    <scope>NUCLEOTIDE SEQUENCE [LARGE SCALE GENOMIC DNA]</scope>
    <source>
        <strain evidence="7 8">RS</strain>
    </source>
</reference>
<dbReference type="HAMAP" id="MF_01595">
    <property type="entry name" value="PNPase"/>
    <property type="match status" value="1"/>
</dbReference>
<comment type="cofactor">
    <cofactor evidence="5">
        <name>Mg(2+)</name>
        <dbReference type="ChEBI" id="CHEBI:18420"/>
    </cofactor>
</comment>
<dbReference type="NCBIfam" id="NF008805">
    <property type="entry name" value="PRK11824.1"/>
    <property type="match status" value="1"/>
</dbReference>
<dbReference type="SUPFAM" id="SSF54211">
    <property type="entry name" value="Ribosomal protein S5 domain 2-like"/>
    <property type="match status" value="2"/>
</dbReference>
<protein>
    <recommendedName>
        <fullName evidence="5">Polyribonucleotide nucleotidyltransferase</fullName>
        <ecNumber evidence="5">2.7.7.8</ecNumber>
    </recommendedName>
    <alternativeName>
        <fullName evidence="5">Polynucleotide phosphorylase</fullName>
        <shortName evidence="5">PNPase</shortName>
    </alternativeName>
</protein>
<evidence type="ECO:0000313" key="7">
    <source>
        <dbReference type="EMBL" id="WAN63218.1"/>
    </source>
</evidence>
<organism evidence="7 8">
    <name type="scientific">Candidatus Phytoplasma rubi</name>
    <dbReference type="NCBI Taxonomy" id="399025"/>
    <lineage>
        <taxon>Bacteria</taxon>
        <taxon>Bacillati</taxon>
        <taxon>Mycoplasmatota</taxon>
        <taxon>Mollicutes</taxon>
        <taxon>Acholeplasmatales</taxon>
        <taxon>Acholeplasmataceae</taxon>
        <taxon>Candidatus Phytoplasma</taxon>
        <taxon>16SrV (Elm yellows group)</taxon>
    </lineage>
</organism>
<dbReference type="InterPro" id="IPR012340">
    <property type="entry name" value="NA-bd_OB-fold"/>
</dbReference>
<dbReference type="Gene3D" id="3.30.230.70">
    <property type="entry name" value="GHMP Kinase, N-terminal domain"/>
    <property type="match status" value="2"/>
</dbReference>
<dbReference type="PIRSF" id="PIRSF005499">
    <property type="entry name" value="PNPase"/>
    <property type="match status" value="1"/>
</dbReference>
<dbReference type="InterPro" id="IPR004087">
    <property type="entry name" value="KH_dom"/>
</dbReference>
<feature type="binding site" evidence="5">
    <location>
        <position position="494"/>
    </location>
    <ligand>
        <name>Mg(2+)</name>
        <dbReference type="ChEBI" id="CHEBI:18420"/>
    </ligand>
</feature>
<dbReference type="NCBIfam" id="TIGR03591">
    <property type="entry name" value="polynuc_phos"/>
    <property type="match status" value="1"/>
</dbReference>
<dbReference type="InterPro" id="IPR012162">
    <property type="entry name" value="PNPase"/>
</dbReference>
<dbReference type="PANTHER" id="PTHR11252">
    <property type="entry name" value="POLYRIBONUCLEOTIDE NUCLEOTIDYLTRANSFERASE"/>
    <property type="match status" value="1"/>
</dbReference>
<dbReference type="InterPro" id="IPR027408">
    <property type="entry name" value="PNPase/RNase_PH_dom_sf"/>
</dbReference>
<comment type="similarity">
    <text evidence="1 5">Belongs to the polyribonucleotide nucleotidyltransferase family.</text>
</comment>
<dbReference type="InterPro" id="IPR020568">
    <property type="entry name" value="Ribosomal_Su5_D2-typ_SF"/>
</dbReference>
<dbReference type="CDD" id="cd11364">
    <property type="entry name" value="RNase_PH_PNPase_2"/>
    <property type="match status" value="1"/>
</dbReference>
<keyword evidence="2 5" id="KW-0808">Transferase</keyword>
<dbReference type="InterPro" id="IPR015847">
    <property type="entry name" value="ExoRNase_PH_dom2"/>
</dbReference>
<dbReference type="EC" id="2.7.7.8" evidence="5"/>
<dbReference type="Gene3D" id="2.40.50.140">
    <property type="entry name" value="Nucleic acid-binding proteins"/>
    <property type="match status" value="1"/>
</dbReference>
<feature type="binding site" evidence="5">
    <location>
        <position position="500"/>
    </location>
    <ligand>
        <name>Mg(2+)</name>
        <dbReference type="ChEBI" id="CHEBI:18420"/>
    </ligand>
</feature>
<dbReference type="SUPFAM" id="SSF54791">
    <property type="entry name" value="Eukaryotic type KH-domain (KH-domain type I)"/>
    <property type="match status" value="1"/>
</dbReference>
<dbReference type="PROSITE" id="PS50126">
    <property type="entry name" value="S1"/>
    <property type="match status" value="1"/>
</dbReference>
<keyword evidence="5" id="KW-0963">Cytoplasm</keyword>
<dbReference type="SMART" id="SM00316">
    <property type="entry name" value="S1"/>
    <property type="match status" value="1"/>
</dbReference>
<dbReference type="EMBL" id="CP114006">
    <property type="protein sequence ID" value="WAN63218.1"/>
    <property type="molecule type" value="Genomic_DNA"/>
</dbReference>
<keyword evidence="3 5" id="KW-0548">Nucleotidyltransferase</keyword>
<dbReference type="InterPro" id="IPR003029">
    <property type="entry name" value="S1_domain"/>
</dbReference>
<dbReference type="PANTHER" id="PTHR11252:SF0">
    <property type="entry name" value="POLYRIBONUCLEOTIDE NUCLEOTIDYLTRANSFERASE 1, MITOCHONDRIAL"/>
    <property type="match status" value="1"/>
</dbReference>
<evidence type="ECO:0000256" key="2">
    <source>
        <dbReference type="ARBA" id="ARBA00022679"/>
    </source>
</evidence>